<reference evidence="2" key="1">
    <citation type="submission" date="2023-08" db="EMBL/GenBank/DDBJ databases">
        <authorList>
            <person name="Alioto T."/>
            <person name="Alioto T."/>
            <person name="Gomez Garrido J."/>
        </authorList>
    </citation>
    <scope>NUCLEOTIDE SEQUENCE</scope>
</reference>
<proteinExistence type="predicted"/>
<dbReference type="Proteomes" id="UP001162480">
    <property type="component" value="Chromosome 1"/>
</dbReference>
<keyword evidence="3" id="KW-1185">Reference proteome</keyword>
<feature type="signal peptide" evidence="1">
    <location>
        <begin position="1"/>
        <end position="18"/>
    </location>
</feature>
<keyword evidence="1" id="KW-0732">Signal</keyword>
<sequence length="85" mass="9790">MLLSVKLNILLTLPFFSTRFFDLTGLKLMRVQVNPSKLFRILLHLLIDVIVRSFETSGWEEEPAVIDNPYLELCTPLSVKTNKIV</sequence>
<dbReference type="EMBL" id="OX597814">
    <property type="protein sequence ID" value="CAI9715005.1"/>
    <property type="molecule type" value="Genomic_DNA"/>
</dbReference>
<feature type="chain" id="PRO_5041209636" evidence="1">
    <location>
        <begin position="19"/>
        <end position="85"/>
    </location>
</feature>
<accession>A0AA36AF73</accession>
<evidence type="ECO:0000256" key="1">
    <source>
        <dbReference type="SAM" id="SignalP"/>
    </source>
</evidence>
<protein>
    <submittedName>
        <fullName evidence="2">Uncharacterized protein</fullName>
    </submittedName>
</protein>
<evidence type="ECO:0000313" key="3">
    <source>
        <dbReference type="Proteomes" id="UP001162480"/>
    </source>
</evidence>
<gene>
    <name evidence="2" type="ORF">OCTVUL_1B003239</name>
</gene>
<evidence type="ECO:0000313" key="2">
    <source>
        <dbReference type="EMBL" id="CAI9715005.1"/>
    </source>
</evidence>
<dbReference type="AlphaFoldDB" id="A0AA36AF73"/>
<name>A0AA36AF73_OCTVU</name>
<organism evidence="2 3">
    <name type="scientific">Octopus vulgaris</name>
    <name type="common">Common octopus</name>
    <dbReference type="NCBI Taxonomy" id="6645"/>
    <lineage>
        <taxon>Eukaryota</taxon>
        <taxon>Metazoa</taxon>
        <taxon>Spiralia</taxon>
        <taxon>Lophotrochozoa</taxon>
        <taxon>Mollusca</taxon>
        <taxon>Cephalopoda</taxon>
        <taxon>Coleoidea</taxon>
        <taxon>Octopodiformes</taxon>
        <taxon>Octopoda</taxon>
        <taxon>Incirrata</taxon>
        <taxon>Octopodidae</taxon>
        <taxon>Octopus</taxon>
    </lineage>
</organism>